<feature type="domain" description="Peptidase C14 caspase" evidence="2">
    <location>
        <begin position="9"/>
        <end position="335"/>
    </location>
</feature>
<dbReference type="PANTHER" id="PTHR48104">
    <property type="entry name" value="METACASPASE-4"/>
    <property type="match status" value="1"/>
</dbReference>
<name>A0ABR3IXH3_9AGAR</name>
<evidence type="ECO:0000259" key="2">
    <source>
        <dbReference type="Pfam" id="PF00656"/>
    </source>
</evidence>
<dbReference type="InterPro" id="IPR011600">
    <property type="entry name" value="Pept_C14_caspase"/>
</dbReference>
<proteinExistence type="inferred from homology"/>
<reference evidence="4" key="1">
    <citation type="submission" date="2024-06" db="EMBL/GenBank/DDBJ databases">
        <title>Multi-omics analyses provide insights into the biosynthesis of the anticancer antibiotic pleurotin in Hohenbuehelia grisea.</title>
        <authorList>
            <person name="Weaver J.A."/>
            <person name="Alberti F."/>
        </authorList>
    </citation>
    <scope>NUCLEOTIDE SEQUENCE [LARGE SCALE GENOMIC DNA]</scope>
    <source>
        <strain evidence="4">T-177</strain>
    </source>
</reference>
<organism evidence="3 4">
    <name type="scientific">Hohenbuehelia grisea</name>
    <dbReference type="NCBI Taxonomy" id="104357"/>
    <lineage>
        <taxon>Eukaryota</taxon>
        <taxon>Fungi</taxon>
        <taxon>Dikarya</taxon>
        <taxon>Basidiomycota</taxon>
        <taxon>Agaricomycotina</taxon>
        <taxon>Agaricomycetes</taxon>
        <taxon>Agaricomycetidae</taxon>
        <taxon>Agaricales</taxon>
        <taxon>Pleurotineae</taxon>
        <taxon>Pleurotaceae</taxon>
        <taxon>Hohenbuehelia</taxon>
    </lineage>
</organism>
<keyword evidence="4" id="KW-1185">Reference proteome</keyword>
<comment type="similarity">
    <text evidence="1">Belongs to the peptidase C14B family.</text>
</comment>
<dbReference type="InterPro" id="IPR050452">
    <property type="entry name" value="Metacaspase"/>
</dbReference>
<evidence type="ECO:0000313" key="3">
    <source>
        <dbReference type="EMBL" id="KAL0948042.1"/>
    </source>
</evidence>
<dbReference type="Pfam" id="PF00656">
    <property type="entry name" value="Peptidase_C14"/>
    <property type="match status" value="1"/>
</dbReference>
<comment type="caution">
    <text evidence="3">The sequence shown here is derived from an EMBL/GenBank/DDBJ whole genome shotgun (WGS) entry which is preliminary data.</text>
</comment>
<dbReference type="EMBL" id="JASNQZ010000014">
    <property type="protein sequence ID" value="KAL0948042.1"/>
    <property type="molecule type" value="Genomic_DNA"/>
</dbReference>
<gene>
    <name evidence="3" type="ORF">HGRIS_010667</name>
</gene>
<dbReference type="PANTHER" id="PTHR48104:SF30">
    <property type="entry name" value="METACASPASE-1"/>
    <property type="match status" value="1"/>
</dbReference>
<accession>A0ABR3IXH3</accession>
<evidence type="ECO:0000256" key="1">
    <source>
        <dbReference type="ARBA" id="ARBA00009005"/>
    </source>
</evidence>
<protein>
    <recommendedName>
        <fullName evidence="2">Peptidase C14 caspase domain-containing protein</fullName>
    </recommendedName>
</protein>
<dbReference type="Gene3D" id="3.40.50.12660">
    <property type="match status" value="1"/>
</dbReference>
<dbReference type="Proteomes" id="UP001556367">
    <property type="component" value="Unassembled WGS sequence"/>
</dbReference>
<sequence length="370" mass="40836">MAPSNVSSKRKALLVGIAHVNGTQSLRGPGRDVLGMKSLLIKQFGYQAADIVVLLDTWKNKSSHVMPTKENILVAIDNLVRDCQPGDQFVFHYSGHTDQQVNKDGTEEDGFDECIMTQTGYILDDELKLRLVDPLCGGAQLVAILDTCHSETLLDLPHYHCNFVPIPTPESKETKVRQWCKPGFNMKRLSSSLSPASASSSKKKSLSLDMNVPKVWAIESPIRQIMSSPIDAQTPIAVALTRSDSGSSGASSQSHSLCRGVCVPSDPGKLPRVVTISACKDSQFSWEDETGSCMTQVLIEVLKKHPNPNLRFVMEEISRIIRKNAERRVQSPGWKPFFRKAKKATGKVNKFQHPSLSGLMRLDLDQKLGL</sequence>
<evidence type="ECO:0000313" key="4">
    <source>
        <dbReference type="Proteomes" id="UP001556367"/>
    </source>
</evidence>